<comment type="subcellular location">
    <subcellularLocation>
        <location evidence="1 9">Cell inner membrane</location>
        <topology evidence="1 9">Single-pass membrane protein</topology>
    </subcellularLocation>
</comment>
<evidence type="ECO:0000256" key="5">
    <source>
        <dbReference type="ARBA" id="ARBA00022519"/>
    </source>
</evidence>
<feature type="domain" description="AprE-like beta-barrel" evidence="12">
    <location>
        <begin position="324"/>
        <end position="413"/>
    </location>
</feature>
<dbReference type="Pfam" id="PF26002">
    <property type="entry name" value="Beta-barrel_AprE"/>
    <property type="match status" value="1"/>
</dbReference>
<dbReference type="InterPro" id="IPR058781">
    <property type="entry name" value="HH_AprE-like"/>
</dbReference>
<evidence type="ECO:0000256" key="10">
    <source>
        <dbReference type="SAM" id="Coils"/>
    </source>
</evidence>
<keyword evidence="4 9" id="KW-1003">Cell membrane</keyword>
<evidence type="ECO:0000313" key="13">
    <source>
        <dbReference type="EMBL" id="ANY79564.1"/>
    </source>
</evidence>
<proteinExistence type="inferred from homology"/>
<dbReference type="Gene3D" id="2.40.30.170">
    <property type="match status" value="1"/>
</dbReference>
<feature type="coiled-coil region" evidence="10">
    <location>
        <begin position="153"/>
        <end position="187"/>
    </location>
</feature>
<organism evidence="13">
    <name type="scientific">Microvirga ossetica</name>
    <dbReference type="NCBI Taxonomy" id="1882682"/>
    <lineage>
        <taxon>Bacteria</taxon>
        <taxon>Pseudomonadati</taxon>
        <taxon>Pseudomonadota</taxon>
        <taxon>Alphaproteobacteria</taxon>
        <taxon>Hyphomicrobiales</taxon>
        <taxon>Methylobacteriaceae</taxon>
        <taxon>Microvirga</taxon>
    </lineage>
</organism>
<reference evidence="13" key="1">
    <citation type="submission" date="2016-07" db="EMBL/GenBank/DDBJ databases">
        <title>Microvirga ossetica sp. nov. a new species of rhizobia isolated from root nodules of the legume species Vicia alpestris Steven originated from North Ossetia region in the Caucasus.</title>
        <authorList>
            <person name="Safronova V.I."/>
            <person name="Kuznetsova I.G."/>
            <person name="Sazanova A.L."/>
            <person name="Belimov A."/>
            <person name="Andronov E."/>
            <person name="Osledkin Y.S."/>
            <person name="Onishchuk O.P."/>
            <person name="Kurchak O.N."/>
            <person name="Shaposhnikov A.I."/>
            <person name="Willems A."/>
            <person name="Tikhonovich I.A."/>
        </authorList>
    </citation>
    <scope>NUCLEOTIDE SEQUENCE [LARGE SCALE GENOMIC DNA]</scope>
    <source>
        <strain evidence="13">V5/3M</strain>
    </source>
</reference>
<dbReference type="NCBIfam" id="TIGR01843">
    <property type="entry name" value="type_I_hlyD"/>
    <property type="match status" value="1"/>
</dbReference>
<evidence type="ECO:0000256" key="2">
    <source>
        <dbReference type="ARBA" id="ARBA00009477"/>
    </source>
</evidence>
<keyword evidence="8" id="KW-0472">Membrane</keyword>
<evidence type="ECO:0000256" key="7">
    <source>
        <dbReference type="ARBA" id="ARBA00022989"/>
    </source>
</evidence>
<dbReference type="GO" id="GO:0015031">
    <property type="term" value="P:protein transport"/>
    <property type="evidence" value="ECO:0007669"/>
    <property type="project" value="InterPro"/>
</dbReference>
<protein>
    <recommendedName>
        <fullName evidence="9">Membrane fusion protein (MFP) family protein</fullName>
    </recommendedName>
</protein>
<keyword evidence="7" id="KW-1133">Transmembrane helix</keyword>
<dbReference type="RefSeq" id="WP_099510579.1">
    <property type="nucleotide sequence ID" value="NZ_CP016616.1"/>
</dbReference>
<evidence type="ECO:0000256" key="6">
    <source>
        <dbReference type="ARBA" id="ARBA00022692"/>
    </source>
</evidence>
<dbReference type="InterPro" id="IPR058982">
    <property type="entry name" value="Beta-barrel_AprE"/>
</dbReference>
<dbReference type="KEGG" id="moc:BB934_16120"/>
<evidence type="ECO:0000256" key="1">
    <source>
        <dbReference type="ARBA" id="ARBA00004377"/>
    </source>
</evidence>
<dbReference type="InterPro" id="IPR050739">
    <property type="entry name" value="MFP"/>
</dbReference>
<gene>
    <name evidence="13" type="ORF">BB934_16120</name>
</gene>
<dbReference type="OrthoDB" id="9810980at2"/>
<evidence type="ECO:0000256" key="3">
    <source>
        <dbReference type="ARBA" id="ARBA00022448"/>
    </source>
</evidence>
<evidence type="ECO:0000256" key="4">
    <source>
        <dbReference type="ARBA" id="ARBA00022475"/>
    </source>
</evidence>
<evidence type="ECO:0000259" key="12">
    <source>
        <dbReference type="Pfam" id="PF26002"/>
    </source>
</evidence>
<dbReference type="AlphaFoldDB" id="A0A1B2EHY6"/>
<sequence length="436" mass="47825">MKTEHTMSARSSIRHHTRLGLSAALVLVAGLGGWSAITELSGAIVAPGAVVVDSHVKKVQHPTGGVVGDILARDGDRVRSGDIVIRLDETVARANLAMVSKSLDELAARQGRLEAERDGMERVSFPPALNGRLDEPELANLIRGERHLFETRREARAGQKAQLKERIAQLQEQIDGTKLQASAKADEIQLIQDELTGVEQLWKKNLVPITRVTSLKREETRLRGERGQLISTVAQAKGKISETALQIIQIDQDLRSEVSKELREVQGKIAELVERRVAAVDQLKRIDIRAPQNGIVHQSIVHTVGGVINAGEPLMLVVPESDELSIEVKVSPQDIDQLQPGLDAVLRLSAFSQRTTPELKGRVSLIAADLVTDQRSGVQYYPVRVAFAEGERDRLGALKLVPGMPVEGLIQTGYRTVFSYLTKPVADNMARAFREE</sequence>
<name>A0A1B2EHY6_9HYPH</name>
<dbReference type="GO" id="GO:0005886">
    <property type="term" value="C:plasma membrane"/>
    <property type="evidence" value="ECO:0007669"/>
    <property type="project" value="UniProtKB-SubCell"/>
</dbReference>
<feature type="domain" description="AprE-like long alpha-helical hairpin" evidence="11">
    <location>
        <begin position="92"/>
        <end position="282"/>
    </location>
</feature>
<keyword evidence="6" id="KW-0812">Transmembrane</keyword>
<accession>A0A1B2EHY6</accession>
<evidence type="ECO:0000256" key="8">
    <source>
        <dbReference type="ARBA" id="ARBA00023136"/>
    </source>
</evidence>
<dbReference type="InterPro" id="IPR010129">
    <property type="entry name" value="T1SS_HlyD"/>
</dbReference>
<comment type="similarity">
    <text evidence="2 9">Belongs to the membrane fusion protein (MFP) (TC 8.A.1) family.</text>
</comment>
<dbReference type="Pfam" id="PF25994">
    <property type="entry name" value="HH_AprE"/>
    <property type="match status" value="1"/>
</dbReference>
<dbReference type="EMBL" id="CP016616">
    <property type="protein sequence ID" value="ANY79564.1"/>
    <property type="molecule type" value="Genomic_DNA"/>
</dbReference>
<evidence type="ECO:0000256" key="9">
    <source>
        <dbReference type="RuleBase" id="RU365093"/>
    </source>
</evidence>
<keyword evidence="5 9" id="KW-0997">Cell inner membrane</keyword>
<dbReference type="PANTHER" id="PTHR30386:SF17">
    <property type="entry name" value="ALKALINE PROTEASE SECRETION PROTEIN APRE"/>
    <property type="match status" value="1"/>
</dbReference>
<dbReference type="PRINTS" id="PR01490">
    <property type="entry name" value="RTXTOXIND"/>
</dbReference>
<keyword evidence="3 9" id="KW-0813">Transport</keyword>
<keyword evidence="10" id="KW-0175">Coiled coil</keyword>
<evidence type="ECO:0000259" key="11">
    <source>
        <dbReference type="Pfam" id="PF25994"/>
    </source>
</evidence>
<dbReference type="PANTHER" id="PTHR30386">
    <property type="entry name" value="MEMBRANE FUSION SUBUNIT OF EMRAB-TOLC MULTIDRUG EFFLUX PUMP"/>
    <property type="match status" value="1"/>
</dbReference>